<name>A0A428P2Q0_9HYPO</name>
<organism evidence="2 3">
    <name type="scientific">Fusarium floridanum</name>
    <dbReference type="NCBI Taxonomy" id="1325733"/>
    <lineage>
        <taxon>Eukaryota</taxon>
        <taxon>Fungi</taxon>
        <taxon>Dikarya</taxon>
        <taxon>Ascomycota</taxon>
        <taxon>Pezizomycotina</taxon>
        <taxon>Sordariomycetes</taxon>
        <taxon>Hypocreomycetidae</taxon>
        <taxon>Hypocreales</taxon>
        <taxon>Nectriaceae</taxon>
        <taxon>Fusarium</taxon>
        <taxon>Fusarium solani species complex</taxon>
    </lineage>
</organism>
<dbReference type="PANTHER" id="PTHR37049:SF4">
    <property type="entry name" value="RHODANESE DOMAIN-CONTAINING PROTEIN"/>
    <property type="match status" value="1"/>
</dbReference>
<evidence type="ECO:0000313" key="2">
    <source>
        <dbReference type="EMBL" id="RSL47285.1"/>
    </source>
</evidence>
<feature type="domain" description="CPAF-like PDZ" evidence="1">
    <location>
        <begin position="38"/>
        <end position="157"/>
    </location>
</feature>
<dbReference type="PANTHER" id="PTHR37049">
    <property type="entry name" value="PEPTIDASE S41 FAMILY PROTEIN"/>
    <property type="match status" value="1"/>
</dbReference>
<dbReference type="AlphaFoldDB" id="A0A428P2Q0"/>
<evidence type="ECO:0000259" key="1">
    <source>
        <dbReference type="Pfam" id="PF23658"/>
    </source>
</evidence>
<dbReference type="EMBL" id="NKCL01000925">
    <property type="protein sequence ID" value="RSL47285.1"/>
    <property type="molecule type" value="Genomic_DNA"/>
</dbReference>
<comment type="caution">
    <text evidence="2">The sequence shown here is derived from an EMBL/GenBank/DDBJ whole genome shotgun (WGS) entry which is preliminary data.</text>
</comment>
<dbReference type="Proteomes" id="UP000287972">
    <property type="component" value="Unassembled WGS sequence"/>
</dbReference>
<keyword evidence="3" id="KW-1185">Reference proteome</keyword>
<accession>A0A428P2Q0</accession>
<sequence length="176" mass="19398">MALCIRYVQCYESGIKALINSANDGHFDVELCCFTPFTFMRNTALVSVSTDGTEAPELDTYSDAKFLNSTEVNVSPVVSIDGQDASSYLKEIEDQAQSQDPDAPYNSLFFSVPGNEGNMPYGSFAANNIYPGSSITTLEFCNGSTLEVRNIARLRSPNFEVKHGKDVFDLYRVIVQ</sequence>
<protein>
    <recommendedName>
        <fullName evidence="1">CPAF-like PDZ domain-containing protein</fullName>
    </recommendedName>
</protein>
<evidence type="ECO:0000313" key="3">
    <source>
        <dbReference type="Proteomes" id="UP000287972"/>
    </source>
</evidence>
<gene>
    <name evidence="2" type="ORF">CEP51_015797</name>
</gene>
<dbReference type="InterPro" id="IPR052766">
    <property type="entry name" value="S41A_metabolite_peptidase"/>
</dbReference>
<dbReference type="Pfam" id="PF23658">
    <property type="entry name" value="PDZ_CPAF_rel"/>
    <property type="match status" value="1"/>
</dbReference>
<reference evidence="2 3" key="1">
    <citation type="submission" date="2017-06" db="EMBL/GenBank/DDBJ databases">
        <title>Comparative genomic analysis of Ambrosia Fusariam Clade fungi.</title>
        <authorList>
            <person name="Stajich J.E."/>
            <person name="Carrillo J."/>
            <person name="Kijimoto T."/>
            <person name="Eskalen A."/>
            <person name="O'Donnell K."/>
            <person name="Kasson M."/>
        </authorList>
    </citation>
    <scope>NUCLEOTIDE SEQUENCE [LARGE SCALE GENOMIC DNA]</scope>
    <source>
        <strain evidence="2 3">NRRL62606</strain>
    </source>
</reference>
<dbReference type="InterPro" id="IPR056186">
    <property type="entry name" value="PDZ_CPAF-rel"/>
</dbReference>
<proteinExistence type="predicted"/>